<dbReference type="SMART" id="SM00271">
    <property type="entry name" value="DnaJ"/>
    <property type="match status" value="1"/>
</dbReference>
<evidence type="ECO:0000259" key="2">
    <source>
        <dbReference type="PROSITE" id="PS50076"/>
    </source>
</evidence>
<dbReference type="InterPro" id="IPR036869">
    <property type="entry name" value="J_dom_sf"/>
</dbReference>
<dbReference type="EMBL" id="ML986527">
    <property type="protein sequence ID" value="KAF2272086.1"/>
    <property type="molecule type" value="Genomic_DNA"/>
</dbReference>
<proteinExistence type="predicted"/>
<feature type="domain" description="J" evidence="2">
    <location>
        <begin position="86"/>
        <end position="154"/>
    </location>
</feature>
<keyword evidence="1" id="KW-0472">Membrane</keyword>
<dbReference type="PROSITE" id="PS50076">
    <property type="entry name" value="DNAJ_2"/>
    <property type="match status" value="1"/>
</dbReference>
<dbReference type="Pfam" id="PF00226">
    <property type="entry name" value="DnaJ"/>
    <property type="match status" value="1"/>
</dbReference>
<evidence type="ECO:0000313" key="3">
    <source>
        <dbReference type="EMBL" id="KAF2272086.1"/>
    </source>
</evidence>
<dbReference type="Gene3D" id="1.10.287.110">
    <property type="entry name" value="DnaJ domain"/>
    <property type="match status" value="1"/>
</dbReference>
<keyword evidence="1" id="KW-0812">Transmembrane</keyword>
<sequence length="372" mass="42471">MAIEAKGSFDSDTITAFIAWYFLIPLGASWLQSILYSIFIRAGDPRPQHGSPRFARHRRQILLAIYVAYFAFVIYEVDFKVHRSGNAYTHLGVPFDVEEKALASRFRKLTMRYHPDKIQGTADRESANEYYVFLKHARDLLMDPSKRFAYDRFGPDIIRQCRDCLTTGEYVKHALRSIASRYGALAAFLLGANALGFLKEGAYWRCLSLVALAAYEARTAMRPDHGQMVANYVNPILFSRLGRQPYLPFQVIILLRKSALSMAQFLGLAVPLWREDARKAAKAGEDSDEARQQQVDRLERVVREGSQLASRLVDMETMPYRHNERAKSDLKAAMKRYMMTNAVHMDREVRNAMGQSYARRHARGRGGLARGT</sequence>
<dbReference type="AlphaFoldDB" id="A0A6A6J8W8"/>
<dbReference type="CDD" id="cd06257">
    <property type="entry name" value="DnaJ"/>
    <property type="match status" value="1"/>
</dbReference>
<keyword evidence="1" id="KW-1133">Transmembrane helix</keyword>
<dbReference type="PRINTS" id="PR00625">
    <property type="entry name" value="JDOMAIN"/>
</dbReference>
<dbReference type="RefSeq" id="XP_033649625.1">
    <property type="nucleotide sequence ID" value="XM_033801257.1"/>
</dbReference>
<dbReference type="Proteomes" id="UP000800097">
    <property type="component" value="Unassembled WGS sequence"/>
</dbReference>
<protein>
    <recommendedName>
        <fullName evidence="2">J domain-containing protein</fullName>
    </recommendedName>
</protein>
<evidence type="ECO:0000256" key="1">
    <source>
        <dbReference type="SAM" id="Phobius"/>
    </source>
</evidence>
<keyword evidence="4" id="KW-1185">Reference proteome</keyword>
<accession>A0A6A6J8W8</accession>
<dbReference type="GeneID" id="54554432"/>
<feature type="transmembrane region" description="Helical" evidence="1">
    <location>
        <begin position="61"/>
        <end position="77"/>
    </location>
</feature>
<dbReference type="OrthoDB" id="436519at2759"/>
<dbReference type="InterPro" id="IPR001623">
    <property type="entry name" value="DnaJ_domain"/>
</dbReference>
<name>A0A6A6J8W8_WESOR</name>
<gene>
    <name evidence="3" type="ORF">EI97DRAFT_462283</name>
</gene>
<evidence type="ECO:0000313" key="4">
    <source>
        <dbReference type="Proteomes" id="UP000800097"/>
    </source>
</evidence>
<organism evidence="3 4">
    <name type="scientific">Westerdykella ornata</name>
    <dbReference type="NCBI Taxonomy" id="318751"/>
    <lineage>
        <taxon>Eukaryota</taxon>
        <taxon>Fungi</taxon>
        <taxon>Dikarya</taxon>
        <taxon>Ascomycota</taxon>
        <taxon>Pezizomycotina</taxon>
        <taxon>Dothideomycetes</taxon>
        <taxon>Pleosporomycetidae</taxon>
        <taxon>Pleosporales</taxon>
        <taxon>Sporormiaceae</taxon>
        <taxon>Westerdykella</taxon>
    </lineage>
</organism>
<dbReference type="SUPFAM" id="SSF46565">
    <property type="entry name" value="Chaperone J-domain"/>
    <property type="match status" value="1"/>
</dbReference>
<reference evidence="3" key="1">
    <citation type="journal article" date="2020" name="Stud. Mycol.">
        <title>101 Dothideomycetes genomes: a test case for predicting lifestyles and emergence of pathogens.</title>
        <authorList>
            <person name="Haridas S."/>
            <person name="Albert R."/>
            <person name="Binder M."/>
            <person name="Bloem J."/>
            <person name="Labutti K."/>
            <person name="Salamov A."/>
            <person name="Andreopoulos B."/>
            <person name="Baker S."/>
            <person name="Barry K."/>
            <person name="Bills G."/>
            <person name="Bluhm B."/>
            <person name="Cannon C."/>
            <person name="Castanera R."/>
            <person name="Culley D."/>
            <person name="Daum C."/>
            <person name="Ezra D."/>
            <person name="Gonzalez J."/>
            <person name="Henrissat B."/>
            <person name="Kuo A."/>
            <person name="Liang C."/>
            <person name="Lipzen A."/>
            <person name="Lutzoni F."/>
            <person name="Magnuson J."/>
            <person name="Mondo S."/>
            <person name="Nolan M."/>
            <person name="Ohm R."/>
            <person name="Pangilinan J."/>
            <person name="Park H.-J."/>
            <person name="Ramirez L."/>
            <person name="Alfaro M."/>
            <person name="Sun H."/>
            <person name="Tritt A."/>
            <person name="Yoshinaga Y."/>
            <person name="Zwiers L.-H."/>
            <person name="Turgeon B."/>
            <person name="Goodwin S."/>
            <person name="Spatafora J."/>
            <person name="Crous P."/>
            <person name="Grigoriev I."/>
        </authorList>
    </citation>
    <scope>NUCLEOTIDE SEQUENCE</scope>
    <source>
        <strain evidence="3">CBS 379.55</strain>
    </source>
</reference>
<feature type="transmembrane region" description="Helical" evidence="1">
    <location>
        <begin position="18"/>
        <end position="40"/>
    </location>
</feature>